<dbReference type="FunFam" id="2.40.100.10:FF:000022">
    <property type="entry name" value="Peptidyl-prolyl cis-trans isomerase CYP95"/>
    <property type="match status" value="1"/>
</dbReference>
<dbReference type="PROSITE" id="PS50072">
    <property type="entry name" value="CSA_PPIASE_2"/>
    <property type="match status" value="1"/>
</dbReference>
<dbReference type="PRINTS" id="PR00153">
    <property type="entry name" value="CSAPPISMRASE"/>
</dbReference>
<dbReference type="KEGG" id="mlr:MELLADRAFT_115370"/>
<evidence type="ECO:0000256" key="2">
    <source>
        <dbReference type="ARBA" id="ARBA00013194"/>
    </source>
</evidence>
<dbReference type="GO" id="GO:0005737">
    <property type="term" value="C:cytoplasm"/>
    <property type="evidence" value="ECO:0007669"/>
    <property type="project" value="TreeGrafter"/>
</dbReference>
<dbReference type="HOGENOM" id="CLU_012062_37_3_1"/>
<keyword evidence="3" id="KW-0697">Rotamase</keyword>
<evidence type="ECO:0000313" key="11">
    <source>
        <dbReference type="Proteomes" id="UP000001072"/>
    </source>
</evidence>
<dbReference type="Gene3D" id="2.40.100.10">
    <property type="entry name" value="Cyclophilin-like"/>
    <property type="match status" value="1"/>
</dbReference>
<dbReference type="PANTHER" id="PTHR11071:SF561">
    <property type="entry name" value="PEPTIDYL-PROLYL CIS-TRANS ISOMERASE D-RELATED"/>
    <property type="match status" value="1"/>
</dbReference>
<reference evidence="11" key="1">
    <citation type="journal article" date="2011" name="Proc. Natl. Acad. Sci. U.S.A.">
        <title>Obligate biotrophy features unraveled by the genomic analysis of rust fungi.</title>
        <authorList>
            <person name="Duplessis S."/>
            <person name="Cuomo C.A."/>
            <person name="Lin Y.-C."/>
            <person name="Aerts A."/>
            <person name="Tisserant E."/>
            <person name="Veneault-Fourrey C."/>
            <person name="Joly D.L."/>
            <person name="Hacquard S."/>
            <person name="Amselem J."/>
            <person name="Cantarel B.L."/>
            <person name="Chiu R."/>
            <person name="Coutinho P.M."/>
            <person name="Feau N."/>
            <person name="Field M."/>
            <person name="Frey P."/>
            <person name="Gelhaye E."/>
            <person name="Goldberg J."/>
            <person name="Grabherr M.G."/>
            <person name="Kodira C.D."/>
            <person name="Kohler A."/>
            <person name="Kuees U."/>
            <person name="Lindquist E.A."/>
            <person name="Lucas S.M."/>
            <person name="Mago R."/>
            <person name="Mauceli E."/>
            <person name="Morin E."/>
            <person name="Murat C."/>
            <person name="Pangilinan J.L."/>
            <person name="Park R."/>
            <person name="Pearson M."/>
            <person name="Quesneville H."/>
            <person name="Rouhier N."/>
            <person name="Sakthikumar S."/>
            <person name="Salamov A.A."/>
            <person name="Schmutz J."/>
            <person name="Selles B."/>
            <person name="Shapiro H."/>
            <person name="Tanguay P."/>
            <person name="Tuskan G.A."/>
            <person name="Henrissat B."/>
            <person name="Van de Peer Y."/>
            <person name="Rouze P."/>
            <person name="Ellis J.G."/>
            <person name="Dodds P.N."/>
            <person name="Schein J.E."/>
            <person name="Zhong S."/>
            <person name="Hamelin R.C."/>
            <person name="Grigoriev I.V."/>
            <person name="Szabo L.J."/>
            <person name="Martin F."/>
        </authorList>
    </citation>
    <scope>NUCLEOTIDE SEQUENCE [LARGE SCALE GENOMIC DNA]</scope>
    <source>
        <strain evidence="11">98AG31 / pathotype 3-4-7</strain>
    </source>
</reference>
<evidence type="ECO:0000256" key="1">
    <source>
        <dbReference type="ARBA" id="ARBA00000971"/>
    </source>
</evidence>
<dbReference type="GO" id="GO:0006457">
    <property type="term" value="P:protein folding"/>
    <property type="evidence" value="ECO:0007669"/>
    <property type="project" value="InterPro"/>
</dbReference>
<dbReference type="InterPro" id="IPR029000">
    <property type="entry name" value="Cyclophilin-like_dom_sf"/>
</dbReference>
<evidence type="ECO:0000256" key="7">
    <source>
        <dbReference type="PROSITE-ProRule" id="PRU00339"/>
    </source>
</evidence>
<evidence type="ECO:0000256" key="6">
    <source>
        <dbReference type="ARBA" id="ARBA00076602"/>
    </source>
</evidence>
<dbReference type="eggNOG" id="KOG0546">
    <property type="taxonomic scope" value="Eukaryota"/>
</dbReference>
<dbReference type="InterPro" id="IPR002130">
    <property type="entry name" value="Cyclophilin-type_PPIase_dom"/>
</dbReference>
<dbReference type="SUPFAM" id="SSF50891">
    <property type="entry name" value="Cyclophilin-like"/>
    <property type="match status" value="1"/>
</dbReference>
<dbReference type="GO" id="GO:0003755">
    <property type="term" value="F:peptidyl-prolyl cis-trans isomerase activity"/>
    <property type="evidence" value="ECO:0007669"/>
    <property type="project" value="UniProtKB-KW"/>
</dbReference>
<dbReference type="RefSeq" id="XP_007405724.1">
    <property type="nucleotide sequence ID" value="XM_007405662.1"/>
</dbReference>
<evidence type="ECO:0000256" key="3">
    <source>
        <dbReference type="ARBA" id="ARBA00023110"/>
    </source>
</evidence>
<dbReference type="SMART" id="SM00028">
    <property type="entry name" value="TPR"/>
    <property type="match status" value="2"/>
</dbReference>
<dbReference type="PROSITE" id="PS00170">
    <property type="entry name" value="CSA_PPIASE_1"/>
    <property type="match status" value="1"/>
</dbReference>
<feature type="repeat" description="TPR" evidence="7">
    <location>
        <begin position="373"/>
        <end position="406"/>
    </location>
</feature>
<dbReference type="STRING" id="747676.F4R9M9"/>
<dbReference type="InterPro" id="IPR011990">
    <property type="entry name" value="TPR-like_helical_dom_sf"/>
</dbReference>
<dbReference type="Pfam" id="PF00160">
    <property type="entry name" value="Pro_isomerase"/>
    <property type="match status" value="1"/>
</dbReference>
<dbReference type="SUPFAM" id="SSF48452">
    <property type="entry name" value="TPR-like"/>
    <property type="match status" value="1"/>
</dbReference>
<keyword evidence="11" id="KW-1185">Reference proteome</keyword>
<keyword evidence="4" id="KW-0413">Isomerase</keyword>
<dbReference type="InterPro" id="IPR020892">
    <property type="entry name" value="Cyclophilin-type_PPIase_CS"/>
</dbReference>
<dbReference type="PROSITE" id="PS50005">
    <property type="entry name" value="TPR"/>
    <property type="match status" value="1"/>
</dbReference>
<organism evidence="11">
    <name type="scientific">Melampsora larici-populina (strain 98AG31 / pathotype 3-4-7)</name>
    <name type="common">Poplar leaf rust fungus</name>
    <dbReference type="NCBI Taxonomy" id="747676"/>
    <lineage>
        <taxon>Eukaryota</taxon>
        <taxon>Fungi</taxon>
        <taxon>Dikarya</taxon>
        <taxon>Basidiomycota</taxon>
        <taxon>Pucciniomycotina</taxon>
        <taxon>Pucciniomycetes</taxon>
        <taxon>Pucciniales</taxon>
        <taxon>Melampsoraceae</taxon>
        <taxon>Melampsora</taxon>
    </lineage>
</organism>
<dbReference type="CDD" id="cd01926">
    <property type="entry name" value="cyclophilin_ABH_like"/>
    <property type="match status" value="1"/>
</dbReference>
<dbReference type="EMBL" id="GL883093">
    <property type="protein sequence ID" value="EGG11122.1"/>
    <property type="molecule type" value="Genomic_DNA"/>
</dbReference>
<protein>
    <recommendedName>
        <fullName evidence="5">Peptidyl-prolyl cis-trans isomerase D</fullName>
        <ecNumber evidence="2">5.2.1.8</ecNumber>
    </recommendedName>
    <alternativeName>
        <fullName evidence="6">Rotamase D</fullName>
    </alternativeName>
</protein>
<evidence type="ECO:0000256" key="5">
    <source>
        <dbReference type="ARBA" id="ARBA00074451"/>
    </source>
</evidence>
<evidence type="ECO:0000313" key="10">
    <source>
        <dbReference type="EMBL" id="EGG11122.1"/>
    </source>
</evidence>
<dbReference type="InterPro" id="IPR019734">
    <property type="entry name" value="TPR_rpt"/>
</dbReference>
<feature type="region of interest" description="Disordered" evidence="8">
    <location>
        <begin position="1"/>
        <end position="26"/>
    </location>
</feature>
<evidence type="ECO:0000256" key="4">
    <source>
        <dbReference type="ARBA" id="ARBA00023235"/>
    </source>
</evidence>
<dbReference type="EC" id="5.2.1.8" evidence="2"/>
<proteinExistence type="predicted"/>
<sequence>MSEWDPPLDLSTISQTTDPFEAETQPEVKLPTPSDLLFKPIDPNHQRPKVYFEISINSNVLGKVVFELFDDIVPKTAQNFKSLCTGEVGESKLSGKALSYKGSKFHRVIKSFMCQGGDFTAGNGTGGESIYGEKFEDENFILKHEKPFLLSMANAGPGTNGSQFFITTVHTPHLDGKHVVFGRVIAGRSIVRMIEDAPTKADVPVESIVIEDCGIVDPNDDSFQKSKADEWGDEWEDRPSDDDEKVEYIETCMKIATKLKEIATKAFKDGEFEIASKKYAKAILYLDTHPVLPADCTPQEVESYTNLRVSLLLNASLAFIKASQKTKSKESARLAIKYSTRVINTHHPTDAPMDTTKRSMLGTYKELSNSERAKAFYRRAVASNLVNEEESAVKDLMEALKLEPNDLVIKKELDQTKLMIENRKKKERAAFGKMFG</sequence>
<dbReference type="Gene3D" id="1.25.40.10">
    <property type="entry name" value="Tetratricopeptide repeat domain"/>
    <property type="match status" value="1"/>
</dbReference>
<comment type="catalytic activity">
    <reaction evidence="1">
        <text>[protein]-peptidylproline (omega=180) = [protein]-peptidylproline (omega=0)</text>
        <dbReference type="Rhea" id="RHEA:16237"/>
        <dbReference type="Rhea" id="RHEA-COMP:10747"/>
        <dbReference type="Rhea" id="RHEA-COMP:10748"/>
        <dbReference type="ChEBI" id="CHEBI:83833"/>
        <dbReference type="ChEBI" id="CHEBI:83834"/>
        <dbReference type="EC" id="5.2.1.8"/>
    </reaction>
</comment>
<dbReference type="GeneID" id="18925582"/>
<feature type="domain" description="PPIase cyclophilin-type" evidence="9">
    <location>
        <begin position="51"/>
        <end position="215"/>
    </location>
</feature>
<keyword evidence="7" id="KW-0802">TPR repeat</keyword>
<dbReference type="VEuPathDB" id="FungiDB:MELLADRAFT_115370"/>
<dbReference type="Proteomes" id="UP000001072">
    <property type="component" value="Unassembled WGS sequence"/>
</dbReference>
<evidence type="ECO:0000259" key="9">
    <source>
        <dbReference type="PROSITE" id="PS50072"/>
    </source>
</evidence>
<dbReference type="FunCoup" id="F4R9M9">
    <property type="interactions" value="607"/>
</dbReference>
<dbReference type="Gene3D" id="1.10.150.160">
    <property type="match status" value="1"/>
</dbReference>
<dbReference type="InParanoid" id="F4R9M9"/>
<evidence type="ECO:0000256" key="8">
    <source>
        <dbReference type="SAM" id="MobiDB-lite"/>
    </source>
</evidence>
<accession>F4R9M9</accession>
<dbReference type="AlphaFoldDB" id="F4R9M9"/>
<dbReference type="OrthoDB" id="193499at2759"/>
<dbReference type="GO" id="GO:0016018">
    <property type="term" value="F:cyclosporin A binding"/>
    <property type="evidence" value="ECO:0007669"/>
    <property type="project" value="TreeGrafter"/>
</dbReference>
<dbReference type="PANTHER" id="PTHR11071">
    <property type="entry name" value="PEPTIDYL-PROLYL CIS-TRANS ISOMERASE"/>
    <property type="match status" value="1"/>
</dbReference>
<name>F4R9M9_MELLP</name>
<gene>
    <name evidence="10" type="ORF">MELLADRAFT_115370</name>
</gene>